<organism evidence="1 2">
    <name type="scientific">Gymnopus androsaceus JB14</name>
    <dbReference type="NCBI Taxonomy" id="1447944"/>
    <lineage>
        <taxon>Eukaryota</taxon>
        <taxon>Fungi</taxon>
        <taxon>Dikarya</taxon>
        <taxon>Basidiomycota</taxon>
        <taxon>Agaricomycotina</taxon>
        <taxon>Agaricomycetes</taxon>
        <taxon>Agaricomycetidae</taxon>
        <taxon>Agaricales</taxon>
        <taxon>Marasmiineae</taxon>
        <taxon>Omphalotaceae</taxon>
        <taxon>Gymnopus</taxon>
    </lineage>
</organism>
<dbReference type="SUPFAM" id="SSF52047">
    <property type="entry name" value="RNI-like"/>
    <property type="match status" value="1"/>
</dbReference>
<accession>A0A6A4GK30</accession>
<gene>
    <name evidence="1" type="ORF">BT96DRAFT_1026490</name>
</gene>
<dbReference type="InterPro" id="IPR032675">
    <property type="entry name" value="LRR_dom_sf"/>
</dbReference>
<dbReference type="Gene3D" id="3.80.10.10">
    <property type="entry name" value="Ribonuclease Inhibitor"/>
    <property type="match status" value="1"/>
</dbReference>
<keyword evidence="2" id="KW-1185">Reference proteome</keyword>
<evidence type="ECO:0000313" key="1">
    <source>
        <dbReference type="EMBL" id="KAE9385766.1"/>
    </source>
</evidence>
<protein>
    <recommendedName>
        <fullName evidence="3">F-box domain-containing protein</fullName>
    </recommendedName>
</protein>
<evidence type="ECO:0008006" key="3">
    <source>
        <dbReference type="Google" id="ProtNLM"/>
    </source>
</evidence>
<dbReference type="EMBL" id="ML769947">
    <property type="protein sequence ID" value="KAE9385766.1"/>
    <property type="molecule type" value="Genomic_DNA"/>
</dbReference>
<name>A0A6A4GK30_9AGAR</name>
<reference evidence="1" key="1">
    <citation type="journal article" date="2019" name="Environ. Microbiol.">
        <title>Fungal ecological strategies reflected in gene transcription - a case study of two litter decomposers.</title>
        <authorList>
            <person name="Barbi F."/>
            <person name="Kohler A."/>
            <person name="Barry K."/>
            <person name="Baskaran P."/>
            <person name="Daum C."/>
            <person name="Fauchery L."/>
            <person name="Ihrmark K."/>
            <person name="Kuo A."/>
            <person name="LaButti K."/>
            <person name="Lipzen A."/>
            <person name="Morin E."/>
            <person name="Grigoriev I.V."/>
            <person name="Henrissat B."/>
            <person name="Lindahl B."/>
            <person name="Martin F."/>
        </authorList>
    </citation>
    <scope>NUCLEOTIDE SEQUENCE</scope>
    <source>
        <strain evidence="1">JB14</strain>
    </source>
</reference>
<dbReference type="OrthoDB" id="5130616at2759"/>
<sequence>MHPTSQSRFATLPAELHGEIASKADINTLSLLSRVSHSFYGYCNALLYHNVNNASVPTLALQQEDRLPLTGPHPATFVKGVTILDRDGFYDEPWEDGEKERLKEHIPAAMNNILKYAPKDGIRSFAFKARYTSLPEMFTVDVPAWRSLESLIIKSFDWNAQAVMISENILTSLCGPSLTRLELDVHASRLPIYNLLERLPMSCPNLQRFAGSFAGNASMQDLPHLLGNPAFTFPSLVEFTVAGVDNLGPFLRRHPNLQVLRFMQSSANDALDGSSILPNLVRFAGEASDFISIFGHGTQPIEHLVVESDESSVHDLLRYLRSTNSIRHLSVEPHSLNMYCSNFIFRWNTIQEIIISSPGLTTFLCSLDYDAGKTLNHLNTVYETILGNLPHLEHLKLWIENMDAKAKESLHAKHKKAIQSALMIHNHRALKSVELKIYEYVHAGNTDWLEDIYGFCFVMEDDVVVSVPKLNKVESRVMINFHFDDMNEL</sequence>
<dbReference type="AlphaFoldDB" id="A0A6A4GK30"/>
<dbReference type="Proteomes" id="UP000799118">
    <property type="component" value="Unassembled WGS sequence"/>
</dbReference>
<proteinExistence type="predicted"/>
<evidence type="ECO:0000313" key="2">
    <source>
        <dbReference type="Proteomes" id="UP000799118"/>
    </source>
</evidence>